<accession>A0A3B1D898</accession>
<keyword evidence="5" id="KW-0648">Protein biosynthesis</keyword>
<keyword evidence="2" id="KW-0547">Nucleotide-binding</keyword>
<dbReference type="GO" id="GO:0000049">
    <property type="term" value="F:tRNA binding"/>
    <property type="evidence" value="ECO:0007669"/>
    <property type="project" value="TreeGrafter"/>
</dbReference>
<evidence type="ECO:0000256" key="3">
    <source>
        <dbReference type="ARBA" id="ARBA00022840"/>
    </source>
</evidence>
<dbReference type="EMBL" id="UOGL01000294">
    <property type="protein sequence ID" value="VAX39086.1"/>
    <property type="molecule type" value="Genomic_DNA"/>
</dbReference>
<evidence type="ECO:0000256" key="1">
    <source>
        <dbReference type="ARBA" id="ARBA00022598"/>
    </source>
</evidence>
<dbReference type="GO" id="GO:0004824">
    <property type="term" value="F:lysine-tRNA ligase activity"/>
    <property type="evidence" value="ECO:0007669"/>
    <property type="project" value="TreeGrafter"/>
</dbReference>
<evidence type="ECO:0000259" key="4">
    <source>
        <dbReference type="PROSITE" id="PS50862"/>
    </source>
</evidence>
<organism evidence="5">
    <name type="scientific">hydrothermal vent metagenome</name>
    <dbReference type="NCBI Taxonomy" id="652676"/>
    <lineage>
        <taxon>unclassified sequences</taxon>
        <taxon>metagenomes</taxon>
        <taxon>ecological metagenomes</taxon>
    </lineage>
</organism>
<name>A0A3B1D898_9ZZZZ</name>
<dbReference type="Pfam" id="PF00152">
    <property type="entry name" value="tRNA-synt_2"/>
    <property type="match status" value="1"/>
</dbReference>
<dbReference type="AlphaFoldDB" id="A0A3B1D898"/>
<dbReference type="GO" id="GO:0003746">
    <property type="term" value="F:translation elongation factor activity"/>
    <property type="evidence" value="ECO:0007669"/>
    <property type="project" value="UniProtKB-KW"/>
</dbReference>
<dbReference type="GO" id="GO:0005829">
    <property type="term" value="C:cytosol"/>
    <property type="evidence" value="ECO:0007669"/>
    <property type="project" value="TreeGrafter"/>
</dbReference>
<dbReference type="PANTHER" id="PTHR42918">
    <property type="entry name" value="LYSYL-TRNA SYNTHETASE"/>
    <property type="match status" value="1"/>
</dbReference>
<reference evidence="5" key="1">
    <citation type="submission" date="2018-06" db="EMBL/GenBank/DDBJ databases">
        <authorList>
            <person name="Zhirakovskaya E."/>
        </authorList>
    </citation>
    <scope>NUCLEOTIDE SEQUENCE</scope>
</reference>
<evidence type="ECO:0000313" key="5">
    <source>
        <dbReference type="EMBL" id="VAX39086.1"/>
    </source>
</evidence>
<sequence length="261" mass="29972">MLKLRAKLLQTVRYFFDDHDYWEVETPLLSHDVAVDLWLEPFITSFEKTPSSTQNRKPLFLQTSPEFGMKRLLASGAKSIYQITRSFRNGEVGTLHNPEFTILEWYRVGDNHFDQMCVVEALVRKVFDVASHWVAEHADDFIAMQTPFPLNSKPFRQISYDAAFLQNVGSRVLGLTSVELKELAIAQKIKPPESLSENLIHKENLNDCDEWLNLLLAESVEPHLGKEQPEFLYDYPASQAALAQVRDGNPPVAERFELYIS</sequence>
<gene>
    <name evidence="5" type="ORF">MNBD_PLANCTO02-409</name>
</gene>
<dbReference type="InterPro" id="IPR006195">
    <property type="entry name" value="aa-tRNA-synth_II"/>
</dbReference>
<dbReference type="GO" id="GO:0005524">
    <property type="term" value="F:ATP binding"/>
    <property type="evidence" value="ECO:0007669"/>
    <property type="project" value="InterPro"/>
</dbReference>
<dbReference type="PANTHER" id="PTHR42918:SF6">
    <property type="entry name" value="ELONGATION FACTOR P--(R)-BETA-LYSINE LIGASE"/>
    <property type="match status" value="1"/>
</dbReference>
<feature type="domain" description="Aminoacyl-transfer RNA synthetases class-II family profile" evidence="4">
    <location>
        <begin position="1"/>
        <end position="240"/>
    </location>
</feature>
<keyword evidence="3" id="KW-0067">ATP-binding</keyword>
<dbReference type="InterPro" id="IPR045864">
    <property type="entry name" value="aa-tRNA-synth_II/BPL/LPL"/>
</dbReference>
<dbReference type="GO" id="GO:0006430">
    <property type="term" value="P:lysyl-tRNA aminoacylation"/>
    <property type="evidence" value="ECO:0007669"/>
    <property type="project" value="TreeGrafter"/>
</dbReference>
<protein>
    <submittedName>
        <fullName evidence="5">Translation elongation factor P Lys34--(R)-beta-lysine ligase</fullName>
    </submittedName>
</protein>
<keyword evidence="1 5" id="KW-0436">Ligase</keyword>
<evidence type="ECO:0000256" key="2">
    <source>
        <dbReference type="ARBA" id="ARBA00022741"/>
    </source>
</evidence>
<feature type="non-terminal residue" evidence="5">
    <location>
        <position position="261"/>
    </location>
</feature>
<dbReference type="SUPFAM" id="SSF55681">
    <property type="entry name" value="Class II aaRS and biotin synthetases"/>
    <property type="match status" value="1"/>
</dbReference>
<dbReference type="InterPro" id="IPR004364">
    <property type="entry name" value="Aa-tRNA-synt_II"/>
</dbReference>
<keyword evidence="5" id="KW-0251">Elongation factor</keyword>
<proteinExistence type="predicted"/>
<dbReference type="PROSITE" id="PS50862">
    <property type="entry name" value="AA_TRNA_LIGASE_II"/>
    <property type="match status" value="1"/>
</dbReference>
<dbReference type="Gene3D" id="3.30.930.10">
    <property type="entry name" value="Bira Bifunctional Protein, Domain 2"/>
    <property type="match status" value="1"/>
</dbReference>